<gene>
    <name evidence="1" type="ORF">chiPu_0033303</name>
</gene>
<protein>
    <submittedName>
        <fullName evidence="1">Uncharacterized protein</fullName>
    </submittedName>
</protein>
<feature type="non-terminal residue" evidence="1">
    <location>
        <position position="1"/>
    </location>
</feature>
<reference evidence="1 2" key="1">
    <citation type="journal article" date="2018" name="Nat. Ecol. Evol.">
        <title>Shark genomes provide insights into elasmobranch evolution and the origin of vertebrates.</title>
        <authorList>
            <person name="Hara Y"/>
            <person name="Yamaguchi K"/>
            <person name="Onimaru K"/>
            <person name="Kadota M"/>
            <person name="Koyanagi M"/>
            <person name="Keeley SD"/>
            <person name="Tatsumi K"/>
            <person name="Tanaka K"/>
            <person name="Motone F"/>
            <person name="Kageyama Y"/>
            <person name="Nozu R"/>
            <person name="Adachi N"/>
            <person name="Nishimura O"/>
            <person name="Nakagawa R"/>
            <person name="Tanegashima C"/>
            <person name="Kiyatake I"/>
            <person name="Matsumoto R"/>
            <person name="Murakumo K"/>
            <person name="Nishida K"/>
            <person name="Terakita A"/>
            <person name="Kuratani S"/>
            <person name="Sato K"/>
            <person name="Hyodo S Kuraku.S."/>
        </authorList>
    </citation>
    <scope>NUCLEOTIDE SEQUENCE [LARGE SCALE GENOMIC DNA]</scope>
</reference>
<dbReference type="AlphaFoldDB" id="A0A401U1X7"/>
<proteinExistence type="predicted"/>
<organism evidence="1 2">
    <name type="scientific">Chiloscyllium punctatum</name>
    <name type="common">Brownbanded bambooshark</name>
    <name type="synonym">Hemiscyllium punctatum</name>
    <dbReference type="NCBI Taxonomy" id="137246"/>
    <lineage>
        <taxon>Eukaryota</taxon>
        <taxon>Metazoa</taxon>
        <taxon>Chordata</taxon>
        <taxon>Craniata</taxon>
        <taxon>Vertebrata</taxon>
        <taxon>Chondrichthyes</taxon>
        <taxon>Elasmobranchii</taxon>
        <taxon>Galeomorphii</taxon>
        <taxon>Galeoidea</taxon>
        <taxon>Orectolobiformes</taxon>
        <taxon>Hemiscylliidae</taxon>
        <taxon>Chiloscyllium</taxon>
    </lineage>
</organism>
<sequence>SVLVDPGEGVGDALAIGRADVGSAAREVLQMADGDLRLRGAGGAADQQRERDRAQKGSNRHFCFLLLIR</sequence>
<keyword evidence="2" id="KW-1185">Reference proteome</keyword>
<dbReference type="Proteomes" id="UP000287033">
    <property type="component" value="Unassembled WGS sequence"/>
</dbReference>
<name>A0A401U1X7_CHIPU</name>
<dbReference type="EMBL" id="BEZZ01259518">
    <property type="protein sequence ID" value="GCC48883.1"/>
    <property type="molecule type" value="Genomic_DNA"/>
</dbReference>
<evidence type="ECO:0000313" key="2">
    <source>
        <dbReference type="Proteomes" id="UP000287033"/>
    </source>
</evidence>
<evidence type="ECO:0000313" key="1">
    <source>
        <dbReference type="EMBL" id="GCC48883.1"/>
    </source>
</evidence>
<accession>A0A401U1X7</accession>
<comment type="caution">
    <text evidence="1">The sequence shown here is derived from an EMBL/GenBank/DDBJ whole genome shotgun (WGS) entry which is preliminary data.</text>
</comment>